<feature type="domain" description="Histidine kinase" evidence="5">
    <location>
        <begin position="1528"/>
        <end position="1759"/>
    </location>
</feature>
<dbReference type="SUPFAM" id="SSF56112">
    <property type="entry name" value="Protein kinase-like (PK-like)"/>
    <property type="match status" value="1"/>
</dbReference>
<evidence type="ECO:0000259" key="4">
    <source>
        <dbReference type="PROSITE" id="PS50011"/>
    </source>
</evidence>
<keyword evidence="6" id="KW-0418">Kinase</keyword>
<dbReference type="InterPro" id="IPR029016">
    <property type="entry name" value="GAF-like_dom_sf"/>
</dbReference>
<keyword evidence="7" id="KW-1185">Reference proteome</keyword>
<accession>A0A090BUV2</accession>
<dbReference type="GO" id="GO:0000155">
    <property type="term" value="F:phosphorelay sensor kinase activity"/>
    <property type="evidence" value="ECO:0007669"/>
    <property type="project" value="InterPro"/>
</dbReference>
<dbReference type="Gene3D" id="3.30.200.20">
    <property type="entry name" value="Phosphorylase Kinase, domain 1"/>
    <property type="match status" value="1"/>
</dbReference>
<evidence type="ECO:0000313" key="6">
    <source>
        <dbReference type="EMBL" id="BAP55751.1"/>
    </source>
</evidence>
<dbReference type="InterPro" id="IPR053159">
    <property type="entry name" value="Hybrid_Histidine_Kinase"/>
</dbReference>
<organism evidence="6 7">
    <name type="scientific">Thioploca ingrica</name>
    <dbReference type="NCBI Taxonomy" id="40754"/>
    <lineage>
        <taxon>Bacteria</taxon>
        <taxon>Pseudomonadati</taxon>
        <taxon>Pseudomonadota</taxon>
        <taxon>Gammaproteobacteria</taxon>
        <taxon>Thiotrichales</taxon>
        <taxon>Thiotrichaceae</taxon>
        <taxon>Thioploca</taxon>
    </lineage>
</organism>
<dbReference type="SUPFAM" id="SSF55874">
    <property type="entry name" value="ATPase domain of HSP90 chaperone/DNA topoisomerase II/histidine kinase"/>
    <property type="match status" value="1"/>
</dbReference>
<dbReference type="InterPro" id="IPR011009">
    <property type="entry name" value="Kinase-like_dom_sf"/>
</dbReference>
<evidence type="ECO:0000313" key="7">
    <source>
        <dbReference type="Proteomes" id="UP000031623"/>
    </source>
</evidence>
<dbReference type="Pfam" id="PF02518">
    <property type="entry name" value="HATPase_c"/>
    <property type="match status" value="1"/>
</dbReference>
<dbReference type="EC" id="2.7.13.3" evidence="2"/>
<dbReference type="SMART" id="SM00387">
    <property type="entry name" value="HATPase_c"/>
    <property type="match status" value="1"/>
</dbReference>
<evidence type="ECO:0000256" key="1">
    <source>
        <dbReference type="ARBA" id="ARBA00000085"/>
    </source>
</evidence>
<keyword evidence="6" id="KW-0808">Transferase</keyword>
<dbReference type="InterPro" id="IPR003018">
    <property type="entry name" value="GAF"/>
</dbReference>
<proteinExistence type="predicted"/>
<dbReference type="HOGENOM" id="CLU_000445_34_2_6"/>
<dbReference type="Proteomes" id="UP000031623">
    <property type="component" value="Chromosome"/>
</dbReference>
<name>A0A090BUV2_9GAMM</name>
<dbReference type="SUPFAM" id="SSF55781">
    <property type="entry name" value="GAF domain-like"/>
    <property type="match status" value="1"/>
</dbReference>
<dbReference type="CDD" id="cd14014">
    <property type="entry name" value="STKc_PknB_like"/>
    <property type="match status" value="1"/>
</dbReference>
<dbReference type="GO" id="GO:0005524">
    <property type="term" value="F:ATP binding"/>
    <property type="evidence" value="ECO:0007669"/>
    <property type="project" value="InterPro"/>
</dbReference>
<dbReference type="InterPro" id="IPR027417">
    <property type="entry name" value="P-loop_NTPase"/>
</dbReference>
<evidence type="ECO:0000256" key="3">
    <source>
        <dbReference type="ARBA" id="ARBA00022553"/>
    </source>
</evidence>
<gene>
    <name evidence="6" type="ORF">THII_1454</name>
</gene>
<dbReference type="InterPro" id="IPR003661">
    <property type="entry name" value="HisK_dim/P_dom"/>
</dbReference>
<dbReference type="SUPFAM" id="SSF47384">
    <property type="entry name" value="Homodimeric domain of signal transducing histidine kinase"/>
    <property type="match status" value="1"/>
</dbReference>
<dbReference type="Gene3D" id="3.30.565.10">
    <property type="entry name" value="Histidine kinase-like ATPase, C-terminal domain"/>
    <property type="match status" value="1"/>
</dbReference>
<dbReference type="Gene3D" id="3.40.50.300">
    <property type="entry name" value="P-loop containing nucleotide triphosphate hydrolases"/>
    <property type="match status" value="1"/>
</dbReference>
<dbReference type="InterPro" id="IPR036890">
    <property type="entry name" value="HATPase_C_sf"/>
</dbReference>
<dbReference type="PROSITE" id="PS50109">
    <property type="entry name" value="HIS_KIN"/>
    <property type="match status" value="1"/>
</dbReference>
<keyword evidence="3" id="KW-0597">Phosphoprotein</keyword>
<dbReference type="PANTHER" id="PTHR43642:SF1">
    <property type="entry name" value="HYBRID SIGNAL TRANSDUCTION HISTIDINE KINASE G"/>
    <property type="match status" value="1"/>
</dbReference>
<dbReference type="Pfam" id="PF00069">
    <property type="entry name" value="Pkinase"/>
    <property type="match status" value="1"/>
</dbReference>
<dbReference type="EMBL" id="AP014633">
    <property type="protein sequence ID" value="BAP55751.1"/>
    <property type="molecule type" value="Genomic_DNA"/>
</dbReference>
<dbReference type="InterPro" id="IPR003594">
    <property type="entry name" value="HATPase_dom"/>
</dbReference>
<dbReference type="Gene3D" id="1.10.510.10">
    <property type="entry name" value="Transferase(Phosphotransferase) domain 1"/>
    <property type="match status" value="1"/>
</dbReference>
<dbReference type="OrthoDB" id="9801841at2"/>
<dbReference type="InterPro" id="IPR000719">
    <property type="entry name" value="Prot_kinase_dom"/>
</dbReference>
<dbReference type="InterPro" id="IPR005467">
    <property type="entry name" value="His_kinase_dom"/>
</dbReference>
<dbReference type="InterPro" id="IPR004358">
    <property type="entry name" value="Sig_transdc_His_kin-like_C"/>
</dbReference>
<dbReference type="KEGG" id="tig:THII_1454"/>
<dbReference type="InterPro" id="IPR041664">
    <property type="entry name" value="AAA_16"/>
</dbReference>
<dbReference type="SUPFAM" id="SSF52540">
    <property type="entry name" value="P-loop containing nucleoside triphosphate hydrolases"/>
    <property type="match status" value="1"/>
</dbReference>
<dbReference type="Gene3D" id="3.30.450.40">
    <property type="match status" value="1"/>
</dbReference>
<dbReference type="Gene3D" id="1.10.287.130">
    <property type="match status" value="1"/>
</dbReference>
<dbReference type="SMART" id="SM00065">
    <property type="entry name" value="GAF"/>
    <property type="match status" value="1"/>
</dbReference>
<dbReference type="CDD" id="cd00082">
    <property type="entry name" value="HisKA"/>
    <property type="match status" value="1"/>
</dbReference>
<dbReference type="Pfam" id="PF01590">
    <property type="entry name" value="GAF"/>
    <property type="match status" value="1"/>
</dbReference>
<dbReference type="STRING" id="40754.THII_1454"/>
<dbReference type="PRINTS" id="PR00344">
    <property type="entry name" value="BCTRLSENSOR"/>
</dbReference>
<evidence type="ECO:0000256" key="2">
    <source>
        <dbReference type="ARBA" id="ARBA00012438"/>
    </source>
</evidence>
<dbReference type="PROSITE" id="PS50011">
    <property type="entry name" value="PROTEIN_KINASE_DOM"/>
    <property type="match status" value="1"/>
</dbReference>
<dbReference type="InterPro" id="IPR036097">
    <property type="entry name" value="HisK_dim/P_sf"/>
</dbReference>
<comment type="catalytic activity">
    <reaction evidence="1">
        <text>ATP + protein L-histidine = ADP + protein N-phospho-L-histidine.</text>
        <dbReference type="EC" id="2.7.13.3"/>
    </reaction>
</comment>
<feature type="domain" description="Protein kinase" evidence="4">
    <location>
        <begin position="7"/>
        <end position="268"/>
    </location>
</feature>
<reference evidence="6 7" key="1">
    <citation type="journal article" date="2014" name="ISME J.">
        <title>Ecophysiology of Thioploca ingrica as revealed by the complete genome sequence supplemented with proteomic evidence.</title>
        <authorList>
            <person name="Kojima H."/>
            <person name="Ogura Y."/>
            <person name="Yamamoto N."/>
            <person name="Togashi T."/>
            <person name="Mori H."/>
            <person name="Watanabe T."/>
            <person name="Nemoto F."/>
            <person name="Kurokawa K."/>
            <person name="Hayashi T."/>
            <person name="Fukui M."/>
        </authorList>
    </citation>
    <scope>NUCLEOTIDE SEQUENCE [LARGE SCALE GENOMIC DNA]</scope>
</reference>
<dbReference type="CDD" id="cd00075">
    <property type="entry name" value="HATPase"/>
    <property type="match status" value="1"/>
</dbReference>
<evidence type="ECO:0000259" key="5">
    <source>
        <dbReference type="PROSITE" id="PS50109"/>
    </source>
</evidence>
<dbReference type="Pfam" id="PF13191">
    <property type="entry name" value="AAA_16"/>
    <property type="match status" value="1"/>
</dbReference>
<dbReference type="PANTHER" id="PTHR43642">
    <property type="entry name" value="HYBRID SIGNAL TRANSDUCTION HISTIDINE KINASE G"/>
    <property type="match status" value="1"/>
</dbReference>
<protein>
    <recommendedName>
        <fullName evidence="2">histidine kinase</fullName>
        <ecNumber evidence="2">2.7.13.3</ecNumber>
    </recommendedName>
</protein>
<sequence length="1761" mass="198177">MFTISGYQVVTKLYESANSLVYRGFRESDNLAVILKILKEDYPTPAELTRYKQEYEITRSLNSNYLIKAYGMEKYQNTLVMFLEDCQATPLNQLLTEQQLPMEAWLDMAIRMTEGLGEIHTANLIHKDINPANIVFNPHTNQLKIIDFGISSQFSRENPTIKNPEVLEGTLSYMSPEQTGRMNRSLDYRTDFYSLGVTLYELFTGQLPFKTSDALELVHCHLAKKPQPPHEVNSAIPPAIANIIMKLLEKNAEDRYQSAWGIKADLEVCQQQWQTMGHIETFALARHDISDKFQIPQKLYGRSQEIETLMSAFAQVSQGHIEVMLVAGYSGIGKSSLVQEIYKPVTQHRGYFIAGKFDQFQQNVPYKAVVNAFSELVRQLLTESHPQLQSWRKQLLKALGTNGQVIIDVIPEIELIIGPQPPVQVLAAIEAQNRFNLVFQSFVHALCQAEHPLVIFLDDLQWVDPASLRLIELMLTDEALHHLFLIMAYRDNEVFPTHPFMMALERLRKTQINLNQITLTPLNLDQVAHLLADTLHSGLQVVNSLAELIMRKTGGNPFFVNQFLQTLYQEDLLTFYIPKTGDYGQWQWNVDQIEALDITDNVVELMLSKLKKLPIRTQQVLRLAACIGNRFNLQTLSIIDEKLVKETFQDLMSAIQFGLILPTSELEMTEADILSSNLLVLNFKFLHDRVQQAAYALIDDDQKKAVHLKIGQLLLAKISPQERAERIFEVVDHLNRGRELLTTAAEKIQLATLNLEAGQKAKEATAYAAAGAYLTQGIENLTAHCWEEHYSLTLALHQELATVAYLNGQFDRSEALINLTLSHAQSVLEKAETYYLLIVQYTLRARCLDAIQIGRQALALVGIYLPQDNLPAAVEVELAATAVILAEQDLESLFNQPPVTDPEKKVALKLLANLAAPTFVADQALFPIINLKASNLSLRYGPSPESPIGYANHGLVLVSRGQYRAGYQFAMLAQNLVETTSNLSQQCKIALIVSTEIGIWVNHLRWADGLLDAGYQAGLASGEIQWAGYILMYKLLNGFFQGKNLPELLAHVPNYLHFNQKTANNWSIDIMLGAQAAMLNLTGETADQTDFTTPAIGSQEQYIKTCESHQSFLAICTYQILMAQVLYLYEYYQAALEHTFEAEKLLVYAVGHNQLVEQNFYQSLCLAACYPTASAGEQTQYWNKLVSNQAQMQIWAEHCPENSLHKYQLVAAEMARLQGNEMEALDLYDQAIQSASQHDFVHNEALANELAMRFWLSKGKKEIARVYLKKAHYGYQLWGASRKVEHLQQKYLYLLEKIAKSSLQSLDITTVQTTTSHLGETLDLATVMKASQAISSEIVLDKLLTTMMNVVIENAGAQHGFLLVEKSGQWLTEASGAIDNTQTPTPMATLAERLPISIINYVAHTHQTVVLNDAQRDNQFGKDNYIINQQPKSILAHPLLNQGKLTGILYLENNLTTSAFTPKRLQILNMLSAQVAISIENAYLYNNLEQKVVERTRELSETLTRLKATQAQLIESEKMASLGNLVAGVAHEINTPLGIGITAASTLEHKTKVTAISFENKELKGSALKTYLEVATRSSQMILSNLERAGRLVQSFKQVAVDQTHLDKRKFTVKKYIKDTLTNLTPHLKQTSHQITINGEDNLEMNSYPGAFSQIITNLVMNSLYHAYPDNRMGQLTFDCYSESERLTLKYKDDGCGIPKENLGKIFEPFFTTRRIHGGTGLGLHIVYNLVTQKLKGTIRCESEINKGTTFILELPTQLTE</sequence>